<protein>
    <submittedName>
        <fullName evidence="3">Putative peptidase</fullName>
        <ecNumber evidence="3">3.4.-.-</ecNumber>
    </submittedName>
</protein>
<dbReference type="SUPFAM" id="SSF53092">
    <property type="entry name" value="Creatinase/prolidase N-terminal domain"/>
    <property type="match status" value="1"/>
</dbReference>
<dbReference type="PANTHER" id="PTHR46112:SF2">
    <property type="entry name" value="XAA-PRO AMINOPEPTIDASE P-RELATED"/>
    <property type="match status" value="1"/>
</dbReference>
<proteinExistence type="predicted"/>
<evidence type="ECO:0000259" key="1">
    <source>
        <dbReference type="Pfam" id="PF00557"/>
    </source>
</evidence>
<dbReference type="Pfam" id="PF00557">
    <property type="entry name" value="Peptidase_M24"/>
    <property type="match status" value="1"/>
</dbReference>
<dbReference type="InterPro" id="IPR000587">
    <property type="entry name" value="Creatinase_N"/>
</dbReference>
<dbReference type="GO" id="GO:0016787">
    <property type="term" value="F:hydrolase activity"/>
    <property type="evidence" value="ECO:0007669"/>
    <property type="project" value="UniProtKB-KW"/>
</dbReference>
<dbReference type="Gene3D" id="3.40.350.10">
    <property type="entry name" value="Creatinase/prolidase N-terminal domain"/>
    <property type="match status" value="1"/>
</dbReference>
<reference evidence="3 4" key="1">
    <citation type="submission" date="2019-02" db="EMBL/GenBank/DDBJ databases">
        <title>Deep-cultivation of Planctomycetes and their phenomic and genomic characterization uncovers novel biology.</title>
        <authorList>
            <person name="Wiegand S."/>
            <person name="Jogler M."/>
            <person name="Boedeker C."/>
            <person name="Pinto D."/>
            <person name="Vollmers J."/>
            <person name="Rivas-Marin E."/>
            <person name="Kohn T."/>
            <person name="Peeters S.H."/>
            <person name="Heuer A."/>
            <person name="Rast P."/>
            <person name="Oberbeckmann S."/>
            <person name="Bunk B."/>
            <person name="Jeske O."/>
            <person name="Meyerdierks A."/>
            <person name="Storesund J.E."/>
            <person name="Kallscheuer N."/>
            <person name="Luecker S."/>
            <person name="Lage O.M."/>
            <person name="Pohl T."/>
            <person name="Merkel B.J."/>
            <person name="Hornburger P."/>
            <person name="Mueller R.-W."/>
            <person name="Bruemmer F."/>
            <person name="Labrenz M."/>
            <person name="Spormann A.M."/>
            <person name="Op den Camp H."/>
            <person name="Overmann J."/>
            <person name="Amann R."/>
            <person name="Jetten M.S.M."/>
            <person name="Mascher T."/>
            <person name="Medema M.H."/>
            <person name="Devos D.P."/>
            <person name="Kaster A.-K."/>
            <person name="Ovreas L."/>
            <person name="Rohde M."/>
            <person name="Galperin M.Y."/>
            <person name="Jogler C."/>
        </authorList>
    </citation>
    <scope>NUCLEOTIDE SEQUENCE [LARGE SCALE GENOMIC DNA]</scope>
    <source>
        <strain evidence="3 4">Spa11</strain>
    </source>
</reference>
<name>A0A518K6T0_9BACT</name>
<dbReference type="RefSeq" id="WP_145110582.1">
    <property type="nucleotide sequence ID" value="NZ_CP036349.1"/>
</dbReference>
<gene>
    <name evidence="3" type="ORF">Spa11_16920</name>
</gene>
<dbReference type="KEGG" id="bmei:Spa11_16920"/>
<keyword evidence="3" id="KW-0378">Hydrolase</keyword>
<dbReference type="Proteomes" id="UP000316426">
    <property type="component" value="Chromosome"/>
</dbReference>
<dbReference type="InterPro" id="IPR000994">
    <property type="entry name" value="Pept_M24"/>
</dbReference>
<dbReference type="InterPro" id="IPR036005">
    <property type="entry name" value="Creatinase/aminopeptidase-like"/>
</dbReference>
<evidence type="ECO:0000313" key="4">
    <source>
        <dbReference type="Proteomes" id="UP000316426"/>
    </source>
</evidence>
<feature type="domain" description="Peptidase M24" evidence="1">
    <location>
        <begin position="152"/>
        <end position="351"/>
    </location>
</feature>
<dbReference type="EC" id="3.4.-.-" evidence="3"/>
<dbReference type="EMBL" id="CP036349">
    <property type="protein sequence ID" value="QDV73496.1"/>
    <property type="molecule type" value="Genomic_DNA"/>
</dbReference>
<dbReference type="AlphaFoldDB" id="A0A518K6T0"/>
<dbReference type="PANTHER" id="PTHR46112">
    <property type="entry name" value="AMINOPEPTIDASE"/>
    <property type="match status" value="1"/>
</dbReference>
<dbReference type="InterPro" id="IPR029149">
    <property type="entry name" value="Creatin/AminoP/Spt16_N"/>
</dbReference>
<dbReference type="Gene3D" id="3.90.230.10">
    <property type="entry name" value="Creatinase/methionine aminopeptidase superfamily"/>
    <property type="match status" value="1"/>
</dbReference>
<dbReference type="SUPFAM" id="SSF55920">
    <property type="entry name" value="Creatinase/aminopeptidase"/>
    <property type="match status" value="1"/>
</dbReference>
<feature type="domain" description="Creatinase N-terminal" evidence="2">
    <location>
        <begin position="10"/>
        <end position="142"/>
    </location>
</feature>
<dbReference type="InterPro" id="IPR050659">
    <property type="entry name" value="Peptidase_M24B"/>
</dbReference>
<accession>A0A518K6T0</accession>
<dbReference type="CDD" id="cd01066">
    <property type="entry name" value="APP_MetAP"/>
    <property type="match status" value="1"/>
</dbReference>
<evidence type="ECO:0000259" key="2">
    <source>
        <dbReference type="Pfam" id="PF01321"/>
    </source>
</evidence>
<keyword evidence="4" id="KW-1185">Reference proteome</keyword>
<dbReference type="Pfam" id="PF01321">
    <property type="entry name" value="Creatinase_N"/>
    <property type="match status" value="1"/>
</dbReference>
<organism evidence="3 4">
    <name type="scientific">Botrimarina mediterranea</name>
    <dbReference type="NCBI Taxonomy" id="2528022"/>
    <lineage>
        <taxon>Bacteria</taxon>
        <taxon>Pseudomonadati</taxon>
        <taxon>Planctomycetota</taxon>
        <taxon>Planctomycetia</taxon>
        <taxon>Pirellulales</taxon>
        <taxon>Lacipirellulaceae</taxon>
        <taxon>Botrimarina</taxon>
    </lineage>
</organism>
<evidence type="ECO:0000313" key="3">
    <source>
        <dbReference type="EMBL" id="QDV73496.1"/>
    </source>
</evidence>
<sequence length="369" mass="41022">MIDKNALKGRQNRLVAELQRLKCGMAVLLRPESIQWLTGAYVGPLFQPVAAIDDQGTVTLVLPSRKAELPVLADNVRTYEEKRLSTMRDASDQRHEAILVLLDSFGSAPSRAGCEFSLAPQSLYGALHGDWIDFDSVMFRLRRKKDADELAMMATANRANEAMYARAREIIEPGLNELDLYSEMHRVAVRTLGEPLTYFGQDFRCNARGGAPRDRAAEAGELWVLDLGVGYRGYYTDNARTIAVSEPTDAQRSAWEQLAAVFPMVEGKVRPGVKCREVFDESAAMLAVAAPWVFNHHLGHGVGLAPHEGPHLNPNWDDTFEVGDYFTAEPGLYHDDLRHGLRLEQNYVVTETGVDLLTDWPLGLQDGLA</sequence>